<sequence length="47" mass="5352">MSQLNNDEALKKLMALDAQTLAEAVLDCFHRGGCRFLFCNKEGRDYD</sequence>
<evidence type="ECO:0000313" key="1">
    <source>
        <dbReference type="EMBL" id="SJM89282.1"/>
    </source>
</evidence>
<name>A0A1R4GZ98_9GAMM</name>
<protein>
    <submittedName>
        <fullName evidence="1">Uncharacterized protein</fullName>
    </submittedName>
</protein>
<evidence type="ECO:0000313" key="2">
    <source>
        <dbReference type="Proteomes" id="UP000195442"/>
    </source>
</evidence>
<dbReference type="Proteomes" id="UP000195442">
    <property type="component" value="Unassembled WGS sequence"/>
</dbReference>
<reference evidence="2" key="1">
    <citation type="submission" date="2017-02" db="EMBL/GenBank/DDBJ databases">
        <authorList>
            <person name="Daims H."/>
        </authorList>
    </citation>
    <scope>NUCLEOTIDE SEQUENCE [LARGE SCALE GENOMIC DNA]</scope>
</reference>
<keyword evidence="2" id="KW-1185">Reference proteome</keyword>
<organism evidence="1 2">
    <name type="scientific">Crenothrix polyspora</name>
    <dbReference type="NCBI Taxonomy" id="360316"/>
    <lineage>
        <taxon>Bacteria</taxon>
        <taxon>Pseudomonadati</taxon>
        <taxon>Pseudomonadota</taxon>
        <taxon>Gammaproteobacteria</taxon>
        <taxon>Methylococcales</taxon>
        <taxon>Crenotrichaceae</taxon>
        <taxon>Crenothrix</taxon>
    </lineage>
</organism>
<proteinExistence type="predicted"/>
<dbReference type="AlphaFoldDB" id="A0A1R4GZ98"/>
<dbReference type="EMBL" id="FUKJ01000013">
    <property type="protein sequence ID" value="SJM89282.1"/>
    <property type="molecule type" value="Genomic_DNA"/>
</dbReference>
<gene>
    <name evidence="1" type="ORF">CRENPOLYSF2_110001</name>
</gene>
<accession>A0A1R4GZ98</accession>